<name>A0A1E3B9A3_ASPCR</name>
<evidence type="ECO:0000313" key="3">
    <source>
        <dbReference type="Proteomes" id="UP000094569"/>
    </source>
</evidence>
<dbReference type="EMBL" id="JXNT01000008">
    <property type="protein sequence ID" value="ODM17381.1"/>
    <property type="molecule type" value="Genomic_DNA"/>
</dbReference>
<dbReference type="Proteomes" id="UP000094569">
    <property type="component" value="Unassembled WGS sequence"/>
</dbReference>
<dbReference type="AlphaFoldDB" id="A0A1E3B9A3"/>
<accession>A0A1E3B9A3</accession>
<dbReference type="VEuPathDB" id="FungiDB:SI65_07056"/>
<comment type="caution">
    <text evidence="2">The sequence shown here is derived from an EMBL/GenBank/DDBJ whole genome shotgun (WGS) entry which is preliminary data.</text>
</comment>
<keyword evidence="3" id="KW-1185">Reference proteome</keyword>
<dbReference type="OrthoDB" id="4514542at2759"/>
<organism evidence="2 3">
    <name type="scientific">Aspergillus cristatus</name>
    <name type="common">Chinese Fuzhuan brick tea-fermentation fungus</name>
    <name type="synonym">Eurotium cristatum</name>
    <dbReference type="NCBI Taxonomy" id="573508"/>
    <lineage>
        <taxon>Eukaryota</taxon>
        <taxon>Fungi</taxon>
        <taxon>Dikarya</taxon>
        <taxon>Ascomycota</taxon>
        <taxon>Pezizomycotina</taxon>
        <taxon>Eurotiomycetes</taxon>
        <taxon>Eurotiomycetidae</taxon>
        <taxon>Eurotiales</taxon>
        <taxon>Aspergillaceae</taxon>
        <taxon>Aspergillus</taxon>
        <taxon>Aspergillus subgen. Aspergillus</taxon>
    </lineage>
</organism>
<protein>
    <submittedName>
        <fullName evidence="2">Uncharacterized protein</fullName>
    </submittedName>
</protein>
<reference evidence="2 3" key="1">
    <citation type="journal article" date="2016" name="BMC Genomics">
        <title>Comparative genomic and transcriptomic analyses of the Fuzhuan brick tea-fermentation fungus Aspergillus cristatus.</title>
        <authorList>
            <person name="Ge Y."/>
            <person name="Wang Y."/>
            <person name="Liu Y."/>
            <person name="Tan Y."/>
            <person name="Ren X."/>
            <person name="Zhang X."/>
            <person name="Hyde K.D."/>
            <person name="Liu Y."/>
            <person name="Liu Z."/>
        </authorList>
    </citation>
    <scope>NUCLEOTIDE SEQUENCE [LARGE SCALE GENOMIC DNA]</scope>
    <source>
        <strain evidence="2 3">GZAAS20.1005</strain>
    </source>
</reference>
<proteinExistence type="predicted"/>
<evidence type="ECO:0000256" key="1">
    <source>
        <dbReference type="SAM" id="MobiDB-lite"/>
    </source>
</evidence>
<feature type="region of interest" description="Disordered" evidence="1">
    <location>
        <begin position="1"/>
        <end position="63"/>
    </location>
</feature>
<sequence length="189" mass="20719">MGEALGAHETLTASPQEPTTPKRPPKRLRPETPGKAIQAPPMPKNWHPDQDTPPVSPSYEAPQSHIAAAVASRTAQLKTTGDEVLELVFVISQKVANWKEKSLQGAASLGKDIRTLVLNFSRNLATAHPTKQENHQPLHSKHNSYAEATRTSPNVPKTQLKIPKITHKSPQSEKTPCIFLHLPKDHPAC</sequence>
<dbReference type="STRING" id="573508.A0A1E3B9A3"/>
<gene>
    <name evidence="2" type="ORF">SI65_07056</name>
</gene>
<evidence type="ECO:0000313" key="2">
    <source>
        <dbReference type="EMBL" id="ODM17381.1"/>
    </source>
</evidence>